<dbReference type="InterPro" id="IPR032466">
    <property type="entry name" value="Metal_Hydrolase"/>
</dbReference>
<protein>
    <submittedName>
        <fullName evidence="4">Mg-dependent DNase</fullName>
    </submittedName>
</protein>
<dbReference type="GO" id="GO:0004536">
    <property type="term" value="F:DNA nuclease activity"/>
    <property type="evidence" value="ECO:0007669"/>
    <property type="project" value="InterPro"/>
</dbReference>
<keyword evidence="1 3" id="KW-0479">Metal-binding</keyword>
<keyword evidence="5" id="KW-1185">Reference proteome</keyword>
<feature type="binding site" evidence="3">
    <location>
        <position position="89"/>
    </location>
    <ligand>
        <name>a divalent metal cation</name>
        <dbReference type="ChEBI" id="CHEBI:60240"/>
        <label>1</label>
    </ligand>
</feature>
<dbReference type="Proteomes" id="UP000002020">
    <property type="component" value="Chromosome"/>
</dbReference>
<organism evidence="5">
    <name type="scientific">Phytoplasma mali (strain AT)</name>
    <dbReference type="NCBI Taxonomy" id="482235"/>
    <lineage>
        <taxon>Bacteria</taxon>
        <taxon>Bacillati</taxon>
        <taxon>Mycoplasmatota</taxon>
        <taxon>Mollicutes</taxon>
        <taxon>Acholeplasmatales</taxon>
        <taxon>Acholeplasmataceae</taxon>
        <taxon>Candidatus Phytoplasma</taxon>
        <taxon>16SrX (Apple proliferation group)</taxon>
    </lineage>
</organism>
<dbReference type="PIRSF" id="PIRSF005902">
    <property type="entry name" value="DNase_TatD"/>
    <property type="match status" value="1"/>
</dbReference>
<dbReference type="PROSITE" id="PS01137">
    <property type="entry name" value="TATD_1"/>
    <property type="match status" value="1"/>
</dbReference>
<dbReference type="NCBIfam" id="TIGR00010">
    <property type="entry name" value="YchF/TatD family DNA exonuclease"/>
    <property type="match status" value="1"/>
</dbReference>
<dbReference type="SUPFAM" id="SSF51556">
    <property type="entry name" value="Metallo-dependent hydrolases"/>
    <property type="match status" value="1"/>
</dbReference>
<feature type="binding site" evidence="3">
    <location>
        <position position="6"/>
    </location>
    <ligand>
        <name>a divalent metal cation</name>
        <dbReference type="ChEBI" id="CHEBI:60240"/>
        <label>1</label>
    </ligand>
</feature>
<dbReference type="InterPro" id="IPR015991">
    <property type="entry name" value="TatD/YcfH-like"/>
</dbReference>
<dbReference type="STRING" id="37692.ATP_00152"/>
<gene>
    <name evidence="4" type="primary">tatD</name>
    <name evidence="4" type="ordered locus">ATP_00152</name>
</gene>
<evidence type="ECO:0000256" key="3">
    <source>
        <dbReference type="PIRSR" id="PIRSR005902-1"/>
    </source>
</evidence>
<keyword evidence="2" id="KW-0378">Hydrolase</keyword>
<accession>B3R0H5</accession>
<evidence type="ECO:0000256" key="2">
    <source>
        <dbReference type="ARBA" id="ARBA00022801"/>
    </source>
</evidence>
<evidence type="ECO:0000313" key="4">
    <source>
        <dbReference type="EMBL" id="CAP18339.1"/>
    </source>
</evidence>
<dbReference type="GO" id="GO:0005829">
    <property type="term" value="C:cytosol"/>
    <property type="evidence" value="ECO:0007669"/>
    <property type="project" value="TreeGrafter"/>
</dbReference>
<evidence type="ECO:0000256" key="1">
    <source>
        <dbReference type="ARBA" id="ARBA00022723"/>
    </source>
</evidence>
<reference evidence="4 5" key="1">
    <citation type="journal article" date="2008" name="BMC Genomics">
        <title>The linear chromosome of the plant-pathogenic mycoplasma 'Candidatus Phytoplasma mali'.</title>
        <authorList>
            <person name="Kube M."/>
            <person name="Schneider B."/>
            <person name="Kuhl H."/>
            <person name="Dandekar T."/>
            <person name="Heitmann K."/>
            <person name="Migdoll A.M."/>
            <person name="Reinhardt R."/>
            <person name="Seemueller E."/>
        </authorList>
    </citation>
    <scope>NUCLEOTIDE SEQUENCE [LARGE SCALE GENOMIC DNA]</scope>
    <source>
        <strain evidence="4 5">AT</strain>
    </source>
</reference>
<dbReference type="Gene3D" id="3.20.20.140">
    <property type="entry name" value="Metal-dependent hydrolases"/>
    <property type="match status" value="1"/>
</dbReference>
<proteinExistence type="predicted"/>
<feature type="binding site" evidence="3">
    <location>
        <position position="125"/>
    </location>
    <ligand>
        <name>a divalent metal cation</name>
        <dbReference type="ChEBI" id="CHEBI:60240"/>
        <label>2</label>
    </ligand>
</feature>
<dbReference type="GO" id="GO:0016788">
    <property type="term" value="F:hydrolase activity, acting on ester bonds"/>
    <property type="evidence" value="ECO:0007669"/>
    <property type="project" value="InterPro"/>
</dbReference>
<name>B3R0H5_PHYMT</name>
<dbReference type="eggNOG" id="COG0084">
    <property type="taxonomic scope" value="Bacteria"/>
</dbReference>
<dbReference type="PANTHER" id="PTHR46124">
    <property type="entry name" value="D-AMINOACYL-TRNA DEACYLASE"/>
    <property type="match status" value="1"/>
</dbReference>
<dbReference type="FunFam" id="3.20.20.140:FF:000005">
    <property type="entry name" value="TatD family hydrolase"/>
    <property type="match status" value="1"/>
</dbReference>
<dbReference type="CDD" id="cd01310">
    <property type="entry name" value="TatD_DNAse"/>
    <property type="match status" value="1"/>
</dbReference>
<dbReference type="KEGG" id="pml:ATP_00152"/>
<feature type="binding site" evidence="3">
    <location>
        <position position="149"/>
    </location>
    <ligand>
        <name>a divalent metal cation</name>
        <dbReference type="ChEBI" id="CHEBI:60240"/>
        <label>2</label>
    </ligand>
</feature>
<dbReference type="Pfam" id="PF01026">
    <property type="entry name" value="TatD_DNase"/>
    <property type="match status" value="1"/>
</dbReference>
<feature type="binding site" evidence="3">
    <location>
        <position position="8"/>
    </location>
    <ligand>
        <name>a divalent metal cation</name>
        <dbReference type="ChEBI" id="CHEBI:60240"/>
        <label>1</label>
    </ligand>
</feature>
<feature type="binding site" evidence="3">
    <location>
        <position position="199"/>
    </location>
    <ligand>
        <name>a divalent metal cation</name>
        <dbReference type="ChEBI" id="CHEBI:60240"/>
        <label>1</label>
    </ligand>
</feature>
<dbReference type="HOGENOM" id="CLU_031506_4_0_14"/>
<dbReference type="AlphaFoldDB" id="B3R0H5"/>
<dbReference type="GO" id="GO:0046872">
    <property type="term" value="F:metal ion binding"/>
    <property type="evidence" value="ECO:0007669"/>
    <property type="project" value="UniProtKB-KW"/>
</dbReference>
<evidence type="ECO:0000313" key="5">
    <source>
        <dbReference type="Proteomes" id="UP000002020"/>
    </source>
</evidence>
<dbReference type="InterPro" id="IPR018228">
    <property type="entry name" value="DNase_TatD-rel_CS"/>
</dbReference>
<dbReference type="InterPro" id="IPR001130">
    <property type="entry name" value="TatD-like"/>
</dbReference>
<sequence>MLIDTHAHLNQSDYDNDLETVILRAFNNDVKKIIVVGMDEKSNQKSIKIAEKFDNVKATIGIHPCYYQNEDPNKLEKYLKHPQVIAIGETGLDLHYRRDNLLEQQNIFKIHIELALKYKLPLVLHARDAFLEVYEMLLPYKEKITGVFHCLVSNLKETKKALELGFYIGIGGVVTYKQSKIAHEIAKSIPLEKIILETDCPYLTPSPLNQQRNEPANIKIIAEEIAKLRNISLQEVSKQTTQNVQKLFNF</sequence>
<dbReference type="PANTHER" id="PTHR46124:SF4">
    <property type="entry name" value="HYDROLASE TATD"/>
    <property type="match status" value="1"/>
</dbReference>
<dbReference type="EMBL" id="CU469464">
    <property type="protein sequence ID" value="CAP18339.1"/>
    <property type="molecule type" value="Genomic_DNA"/>
</dbReference>